<organism evidence="1 2">
    <name type="scientific">Hibiscus sabdariffa</name>
    <name type="common">roselle</name>
    <dbReference type="NCBI Taxonomy" id="183260"/>
    <lineage>
        <taxon>Eukaryota</taxon>
        <taxon>Viridiplantae</taxon>
        <taxon>Streptophyta</taxon>
        <taxon>Embryophyta</taxon>
        <taxon>Tracheophyta</taxon>
        <taxon>Spermatophyta</taxon>
        <taxon>Magnoliopsida</taxon>
        <taxon>eudicotyledons</taxon>
        <taxon>Gunneridae</taxon>
        <taxon>Pentapetalae</taxon>
        <taxon>rosids</taxon>
        <taxon>malvids</taxon>
        <taxon>Malvales</taxon>
        <taxon>Malvaceae</taxon>
        <taxon>Malvoideae</taxon>
        <taxon>Hibiscus</taxon>
    </lineage>
</organism>
<reference evidence="1 2" key="1">
    <citation type="journal article" date="2024" name="G3 (Bethesda)">
        <title>Genome assembly of Hibiscus sabdariffa L. provides insights into metabolisms of medicinal natural products.</title>
        <authorList>
            <person name="Kim T."/>
        </authorList>
    </citation>
    <scope>NUCLEOTIDE SEQUENCE [LARGE SCALE GENOMIC DNA]</scope>
    <source>
        <strain evidence="1">TK-2024</strain>
        <tissue evidence="1">Old leaves</tissue>
    </source>
</reference>
<gene>
    <name evidence="1" type="ORF">V6N11_082864</name>
</gene>
<proteinExistence type="predicted"/>
<name>A0ABR2QKQ5_9ROSI</name>
<sequence length="94" mass="10263">MPVATPKGEGLGDPNGDWSTAVEEVLQARTMSATGADKLASESHRPCSGLGFQFWVEVGSGKIEDVAHEVKLEEQNDHEHNFQVQKFQGHNFQG</sequence>
<accession>A0ABR2QKQ5</accession>
<evidence type="ECO:0000313" key="2">
    <source>
        <dbReference type="Proteomes" id="UP001396334"/>
    </source>
</evidence>
<dbReference type="EMBL" id="JBBPBN010000036">
    <property type="protein sequence ID" value="KAK9001072.1"/>
    <property type="molecule type" value="Genomic_DNA"/>
</dbReference>
<evidence type="ECO:0000313" key="1">
    <source>
        <dbReference type="EMBL" id="KAK9001072.1"/>
    </source>
</evidence>
<keyword evidence="2" id="KW-1185">Reference proteome</keyword>
<comment type="caution">
    <text evidence="1">The sequence shown here is derived from an EMBL/GenBank/DDBJ whole genome shotgun (WGS) entry which is preliminary data.</text>
</comment>
<dbReference type="Proteomes" id="UP001396334">
    <property type="component" value="Unassembled WGS sequence"/>
</dbReference>
<protein>
    <submittedName>
        <fullName evidence="1">Uncharacterized protein</fullName>
    </submittedName>
</protein>